<reference evidence="2 3" key="1">
    <citation type="journal article" date="2016" name="Nat. Commun.">
        <title>Thousands of microbial genomes shed light on interconnected biogeochemical processes in an aquifer system.</title>
        <authorList>
            <person name="Anantharaman K."/>
            <person name="Brown C.T."/>
            <person name="Hug L.A."/>
            <person name="Sharon I."/>
            <person name="Castelle C.J."/>
            <person name="Probst A.J."/>
            <person name="Thomas B.C."/>
            <person name="Singh A."/>
            <person name="Wilkins M.J."/>
            <person name="Karaoz U."/>
            <person name="Brodie E.L."/>
            <person name="Williams K.H."/>
            <person name="Hubbard S.S."/>
            <person name="Banfield J.F."/>
        </authorList>
    </citation>
    <scope>NUCLEOTIDE SEQUENCE [LARGE SCALE GENOMIC DNA]</scope>
</reference>
<dbReference type="InterPro" id="IPR039340">
    <property type="entry name" value="Tfc4/TFIIIC-102/Sfc4"/>
</dbReference>
<name>A0A1G2BZB8_9BACT</name>
<protein>
    <submittedName>
        <fullName evidence="2">Uncharacterized protein</fullName>
    </submittedName>
</protein>
<dbReference type="SMART" id="SM00028">
    <property type="entry name" value="TPR"/>
    <property type="match status" value="5"/>
</dbReference>
<dbReference type="PROSITE" id="PS50005">
    <property type="entry name" value="TPR"/>
    <property type="match status" value="2"/>
</dbReference>
<dbReference type="InterPro" id="IPR011990">
    <property type="entry name" value="TPR-like_helical_dom_sf"/>
</dbReference>
<keyword evidence="1" id="KW-0802">TPR repeat</keyword>
<feature type="repeat" description="TPR" evidence="1">
    <location>
        <begin position="180"/>
        <end position="213"/>
    </location>
</feature>
<gene>
    <name evidence="2" type="ORF">A2406_03820</name>
</gene>
<sequence>MWDILLIILLLLSSAFIIFKVVKKSALLINVNVDNLPEVKVQRQKDAILKSRLERSWVDIFGKLKVLASPAKSRVNEKFKQYYKKLKDIERDLRRRGFEKLSSSVDRSQAIDEILTAAKQHINSEKYNEAEDTILDAIAIDQHNIEAYKLLVEVYRLKKEYTQAKETLQYLLKLTHSEDPDVYYSLADIARARGNLKQAEEDYVKSISLSDDNYLYLLSLAEVYRELEEEEKALQTAQRALLLAPNNPKILDFLINISIIMSDKELAADYLGRLKEINPENQKITEFMERLDNL</sequence>
<dbReference type="AlphaFoldDB" id="A0A1G2BZB8"/>
<comment type="caution">
    <text evidence="2">The sequence shown here is derived from an EMBL/GenBank/DDBJ whole genome shotgun (WGS) entry which is preliminary data.</text>
</comment>
<evidence type="ECO:0000313" key="3">
    <source>
        <dbReference type="Proteomes" id="UP000177626"/>
    </source>
</evidence>
<accession>A0A1G2BZB8</accession>
<feature type="repeat" description="TPR" evidence="1">
    <location>
        <begin position="214"/>
        <end position="247"/>
    </location>
</feature>
<dbReference type="PANTHER" id="PTHR23082:SF0">
    <property type="entry name" value="GENERAL TRANSCRIPTION FACTOR 3C POLYPEPTIDE 3"/>
    <property type="match status" value="1"/>
</dbReference>
<organism evidence="2 3">
    <name type="scientific">Candidatus Komeilibacteria bacterium RIFOXYC1_FULL_37_11</name>
    <dbReference type="NCBI Taxonomy" id="1798555"/>
    <lineage>
        <taxon>Bacteria</taxon>
        <taxon>Candidatus Komeiliibacteriota</taxon>
    </lineage>
</organism>
<evidence type="ECO:0000256" key="1">
    <source>
        <dbReference type="PROSITE-ProRule" id="PRU00339"/>
    </source>
</evidence>
<dbReference type="PANTHER" id="PTHR23082">
    <property type="entry name" value="TRANSCRIPTION INITIATION FACTOR IIIC TFIIIC , POLYPEPTIDE 3-RELATED"/>
    <property type="match status" value="1"/>
</dbReference>
<evidence type="ECO:0000313" key="2">
    <source>
        <dbReference type="EMBL" id="OGY93670.1"/>
    </source>
</evidence>
<dbReference type="GO" id="GO:0006383">
    <property type="term" value="P:transcription by RNA polymerase III"/>
    <property type="evidence" value="ECO:0007669"/>
    <property type="project" value="InterPro"/>
</dbReference>
<dbReference type="EMBL" id="MHKQ01000018">
    <property type="protein sequence ID" value="OGY93670.1"/>
    <property type="molecule type" value="Genomic_DNA"/>
</dbReference>
<dbReference type="Gene3D" id="1.25.40.10">
    <property type="entry name" value="Tetratricopeptide repeat domain"/>
    <property type="match status" value="1"/>
</dbReference>
<dbReference type="SUPFAM" id="SSF48452">
    <property type="entry name" value="TPR-like"/>
    <property type="match status" value="1"/>
</dbReference>
<proteinExistence type="predicted"/>
<dbReference type="Proteomes" id="UP000177626">
    <property type="component" value="Unassembled WGS sequence"/>
</dbReference>
<dbReference type="InterPro" id="IPR019734">
    <property type="entry name" value="TPR_rpt"/>
</dbReference>
<dbReference type="GO" id="GO:0000127">
    <property type="term" value="C:transcription factor TFIIIC complex"/>
    <property type="evidence" value="ECO:0007669"/>
    <property type="project" value="TreeGrafter"/>
</dbReference>
<dbReference type="Pfam" id="PF13181">
    <property type="entry name" value="TPR_8"/>
    <property type="match status" value="2"/>
</dbReference>